<proteinExistence type="predicted"/>
<evidence type="ECO:0000256" key="1">
    <source>
        <dbReference type="SAM" id="MobiDB-lite"/>
    </source>
</evidence>
<dbReference type="Pfam" id="PF14303">
    <property type="entry name" value="NAM-associated"/>
    <property type="match status" value="1"/>
</dbReference>
<dbReference type="EMBL" id="JACEFO010001823">
    <property type="protein sequence ID" value="KAF8700983.1"/>
    <property type="molecule type" value="Genomic_DNA"/>
</dbReference>
<sequence>MPRLSKRTSAPAPMEIPPPPPPAPGAHPVPSLAAPSTFRPGAWCPPYPPQSMASSSNPYWITGLQHPGMVGSMPQGPWCAPASFANMEDFDLQVLTEKRMMWTKDEDIILVGAWVNNSNDPIHANYKKDDQYWKEVTAAYNSAIPKNRARLMKCTKDRFGRIKKRVAWFCGSWKEANALWASGESDVNLMDRALKLYEEEHKKDGPFMFKHCWDVLRKEPKWDAYLERLVNLDPEKRRFNLDDDVGQHFPVDDDKEERPMGGKKAKELQKRKRKDQACVRS</sequence>
<protein>
    <recommendedName>
        <fullName evidence="2">No apical meristem-associated C-terminal domain-containing protein</fullName>
    </recommendedName>
</protein>
<organism evidence="3 4">
    <name type="scientific">Digitaria exilis</name>
    <dbReference type="NCBI Taxonomy" id="1010633"/>
    <lineage>
        <taxon>Eukaryota</taxon>
        <taxon>Viridiplantae</taxon>
        <taxon>Streptophyta</taxon>
        <taxon>Embryophyta</taxon>
        <taxon>Tracheophyta</taxon>
        <taxon>Spermatophyta</taxon>
        <taxon>Magnoliopsida</taxon>
        <taxon>Liliopsida</taxon>
        <taxon>Poales</taxon>
        <taxon>Poaceae</taxon>
        <taxon>PACMAD clade</taxon>
        <taxon>Panicoideae</taxon>
        <taxon>Panicodae</taxon>
        <taxon>Paniceae</taxon>
        <taxon>Anthephorinae</taxon>
        <taxon>Digitaria</taxon>
    </lineage>
</organism>
<feature type="domain" description="No apical meristem-associated C-terminal" evidence="2">
    <location>
        <begin position="206"/>
        <end position="277"/>
    </location>
</feature>
<name>A0A835BIK3_9POAL</name>
<gene>
    <name evidence="3" type="ORF">HU200_033874</name>
</gene>
<feature type="compositionally biased region" description="Pro residues" evidence="1">
    <location>
        <begin position="14"/>
        <end position="27"/>
    </location>
</feature>
<feature type="compositionally biased region" description="Basic and acidic residues" evidence="1">
    <location>
        <begin position="250"/>
        <end position="268"/>
    </location>
</feature>
<comment type="caution">
    <text evidence="3">The sequence shown here is derived from an EMBL/GenBank/DDBJ whole genome shotgun (WGS) entry which is preliminary data.</text>
</comment>
<dbReference type="OrthoDB" id="672681at2759"/>
<dbReference type="PANTHER" id="PTHR45224">
    <property type="entry name" value="OS01G0527900 PROTEIN-RELATED"/>
    <property type="match status" value="1"/>
</dbReference>
<dbReference type="Proteomes" id="UP000636709">
    <property type="component" value="Unassembled WGS sequence"/>
</dbReference>
<evidence type="ECO:0000313" key="4">
    <source>
        <dbReference type="Proteomes" id="UP000636709"/>
    </source>
</evidence>
<accession>A0A835BIK3</accession>
<dbReference type="InterPro" id="IPR029466">
    <property type="entry name" value="NAM-associated_C"/>
</dbReference>
<dbReference type="PANTHER" id="PTHR45224:SF16">
    <property type="entry name" value="OS01G0527900 PROTEIN"/>
    <property type="match status" value="1"/>
</dbReference>
<keyword evidence="4" id="KW-1185">Reference proteome</keyword>
<feature type="region of interest" description="Disordered" evidence="1">
    <location>
        <begin position="1"/>
        <end position="32"/>
    </location>
</feature>
<reference evidence="3" key="1">
    <citation type="submission" date="2020-07" db="EMBL/GenBank/DDBJ databases">
        <title>Genome sequence and genetic diversity analysis of an under-domesticated orphan crop, white fonio (Digitaria exilis).</title>
        <authorList>
            <person name="Bennetzen J.L."/>
            <person name="Chen S."/>
            <person name="Ma X."/>
            <person name="Wang X."/>
            <person name="Yssel A.E.J."/>
            <person name="Chaluvadi S.R."/>
            <person name="Johnson M."/>
            <person name="Gangashetty P."/>
            <person name="Hamidou F."/>
            <person name="Sanogo M.D."/>
            <person name="Zwaenepoel A."/>
            <person name="Wallace J."/>
            <person name="Van De Peer Y."/>
            <person name="Van Deynze A."/>
        </authorList>
    </citation>
    <scope>NUCLEOTIDE SEQUENCE</scope>
    <source>
        <tissue evidence="3">Leaves</tissue>
    </source>
</reference>
<evidence type="ECO:0000313" key="3">
    <source>
        <dbReference type="EMBL" id="KAF8700983.1"/>
    </source>
</evidence>
<evidence type="ECO:0000259" key="2">
    <source>
        <dbReference type="Pfam" id="PF14303"/>
    </source>
</evidence>
<feature type="region of interest" description="Disordered" evidence="1">
    <location>
        <begin position="243"/>
        <end position="281"/>
    </location>
</feature>
<dbReference type="AlphaFoldDB" id="A0A835BIK3"/>